<dbReference type="AlphaFoldDB" id="W7YQL7"/>
<proteinExistence type="predicted"/>
<evidence type="ECO:0000313" key="2">
    <source>
        <dbReference type="Proteomes" id="UP000019364"/>
    </source>
</evidence>
<dbReference type="RefSeq" id="WP_036653678.1">
    <property type="nucleotide sequence ID" value="NZ_BAVZ01000042.1"/>
</dbReference>
<accession>W7YQL7</accession>
<evidence type="ECO:0000313" key="1">
    <source>
        <dbReference type="EMBL" id="GAF10852.1"/>
    </source>
</evidence>
<name>W7YQL7_9BACL</name>
<organism evidence="1 2">
    <name type="scientific">Paenibacillus pini JCM 16418</name>
    <dbReference type="NCBI Taxonomy" id="1236976"/>
    <lineage>
        <taxon>Bacteria</taxon>
        <taxon>Bacillati</taxon>
        <taxon>Bacillota</taxon>
        <taxon>Bacilli</taxon>
        <taxon>Bacillales</taxon>
        <taxon>Paenibacillaceae</taxon>
        <taxon>Paenibacillus</taxon>
    </lineage>
</organism>
<gene>
    <name evidence="1" type="ORF">JCM16418_5077</name>
</gene>
<dbReference type="EMBL" id="BAVZ01000042">
    <property type="protein sequence ID" value="GAF10852.1"/>
    <property type="molecule type" value="Genomic_DNA"/>
</dbReference>
<keyword evidence="2" id="KW-1185">Reference proteome</keyword>
<dbReference type="OrthoDB" id="9936448at2"/>
<reference evidence="1 2" key="1">
    <citation type="journal article" date="2014" name="Genome Announc.">
        <title>Draft Genome Sequence of Paenibacillus pini JCM 16418T, Isolated from the Rhizosphere of Pine Tree.</title>
        <authorList>
            <person name="Yuki M."/>
            <person name="Oshima K."/>
            <person name="Suda W."/>
            <person name="Oshida Y."/>
            <person name="Kitamura K."/>
            <person name="Iida Y."/>
            <person name="Hattori M."/>
            <person name="Ohkuma M."/>
        </authorList>
    </citation>
    <scope>NUCLEOTIDE SEQUENCE [LARGE SCALE GENOMIC DNA]</scope>
    <source>
        <strain evidence="1 2">JCM 16418</strain>
    </source>
</reference>
<protein>
    <submittedName>
        <fullName evidence="1">Uncharacterized protein</fullName>
    </submittedName>
</protein>
<comment type="caution">
    <text evidence="1">The sequence shown here is derived from an EMBL/GenBank/DDBJ whole genome shotgun (WGS) entry which is preliminary data.</text>
</comment>
<dbReference type="Proteomes" id="UP000019364">
    <property type="component" value="Unassembled WGS sequence"/>
</dbReference>
<sequence>MNPKLTNIEKDLLECILLLRKRHLFTKTLGDGQIQRVTRKDDLTGINVYFHSNLHGEMKVDGEEFLKELR</sequence>